<gene>
    <name evidence="1" type="ORF">B296_00045196</name>
</gene>
<reference evidence="1 2" key="1">
    <citation type="journal article" date="2014" name="Agronomy (Basel)">
        <title>A Draft Genome Sequence for Ensete ventricosum, the Drought-Tolerant Tree Against Hunger.</title>
        <authorList>
            <person name="Harrison J."/>
            <person name="Moore K.A."/>
            <person name="Paszkiewicz K."/>
            <person name="Jones T."/>
            <person name="Grant M."/>
            <person name="Ambacheew D."/>
            <person name="Muzemil S."/>
            <person name="Studholme D.J."/>
        </authorList>
    </citation>
    <scope>NUCLEOTIDE SEQUENCE [LARGE SCALE GENOMIC DNA]</scope>
</reference>
<feature type="non-terminal residue" evidence="1">
    <location>
        <position position="1"/>
    </location>
</feature>
<sequence length="58" mass="6901">FHAETEIWKCKKKDERITISKIHLTFDRVSTRDVSLLIRYYSKRTSRGASESENKQGR</sequence>
<dbReference type="AlphaFoldDB" id="A0A426WV45"/>
<evidence type="ECO:0000313" key="1">
    <source>
        <dbReference type="EMBL" id="RRT31120.1"/>
    </source>
</evidence>
<proteinExistence type="predicted"/>
<accession>A0A426WV45</accession>
<organism evidence="1 2">
    <name type="scientific">Ensete ventricosum</name>
    <name type="common">Abyssinian banana</name>
    <name type="synonym">Musa ensete</name>
    <dbReference type="NCBI Taxonomy" id="4639"/>
    <lineage>
        <taxon>Eukaryota</taxon>
        <taxon>Viridiplantae</taxon>
        <taxon>Streptophyta</taxon>
        <taxon>Embryophyta</taxon>
        <taxon>Tracheophyta</taxon>
        <taxon>Spermatophyta</taxon>
        <taxon>Magnoliopsida</taxon>
        <taxon>Liliopsida</taxon>
        <taxon>Zingiberales</taxon>
        <taxon>Musaceae</taxon>
        <taxon>Ensete</taxon>
    </lineage>
</organism>
<name>A0A426WV45_ENSVE</name>
<comment type="caution">
    <text evidence="1">The sequence shown here is derived from an EMBL/GenBank/DDBJ whole genome shotgun (WGS) entry which is preliminary data.</text>
</comment>
<dbReference type="Proteomes" id="UP000287651">
    <property type="component" value="Unassembled WGS sequence"/>
</dbReference>
<dbReference type="EMBL" id="AMZH03047107">
    <property type="protein sequence ID" value="RRT31120.1"/>
    <property type="molecule type" value="Genomic_DNA"/>
</dbReference>
<evidence type="ECO:0000313" key="2">
    <source>
        <dbReference type="Proteomes" id="UP000287651"/>
    </source>
</evidence>
<protein>
    <submittedName>
        <fullName evidence="1">Uncharacterized protein</fullName>
    </submittedName>
</protein>